<dbReference type="OrthoDB" id="8954335at2759"/>
<accession>A0A1C7LPW5</accession>
<feature type="compositionally biased region" description="Basic and acidic residues" evidence="1">
    <location>
        <begin position="200"/>
        <end position="231"/>
    </location>
</feature>
<comment type="caution">
    <text evidence="2">The sequence shown here is derived from an EMBL/GenBank/DDBJ whole genome shotgun (WGS) entry which is preliminary data.</text>
</comment>
<proteinExistence type="predicted"/>
<keyword evidence="3" id="KW-1185">Reference proteome</keyword>
<gene>
    <name evidence="2" type="ORF">A0H81_13791</name>
</gene>
<dbReference type="AlphaFoldDB" id="A0A1C7LPW5"/>
<dbReference type="Proteomes" id="UP000092993">
    <property type="component" value="Unassembled WGS sequence"/>
</dbReference>
<reference evidence="2 3" key="1">
    <citation type="submission" date="2016-03" db="EMBL/GenBank/DDBJ databases">
        <title>Whole genome sequencing of Grifola frondosa 9006-11.</title>
        <authorList>
            <person name="Min B."/>
            <person name="Park H."/>
            <person name="Kim J.-G."/>
            <person name="Cho H."/>
            <person name="Oh Y.-L."/>
            <person name="Kong W.-S."/>
            <person name="Choi I.-G."/>
        </authorList>
    </citation>
    <scope>NUCLEOTIDE SEQUENCE [LARGE SCALE GENOMIC DNA]</scope>
    <source>
        <strain evidence="2 3">9006-11</strain>
    </source>
</reference>
<evidence type="ECO:0000313" key="2">
    <source>
        <dbReference type="EMBL" id="OBZ66276.1"/>
    </source>
</evidence>
<evidence type="ECO:0000256" key="1">
    <source>
        <dbReference type="SAM" id="MobiDB-lite"/>
    </source>
</evidence>
<dbReference type="EMBL" id="LUGG01000032">
    <property type="protein sequence ID" value="OBZ66276.1"/>
    <property type="molecule type" value="Genomic_DNA"/>
</dbReference>
<organism evidence="2 3">
    <name type="scientific">Grifola frondosa</name>
    <name type="common">Maitake</name>
    <name type="synonym">Polyporus frondosus</name>
    <dbReference type="NCBI Taxonomy" id="5627"/>
    <lineage>
        <taxon>Eukaryota</taxon>
        <taxon>Fungi</taxon>
        <taxon>Dikarya</taxon>
        <taxon>Basidiomycota</taxon>
        <taxon>Agaricomycotina</taxon>
        <taxon>Agaricomycetes</taxon>
        <taxon>Polyporales</taxon>
        <taxon>Grifolaceae</taxon>
        <taxon>Grifola</taxon>
    </lineage>
</organism>
<evidence type="ECO:0000313" key="3">
    <source>
        <dbReference type="Proteomes" id="UP000092993"/>
    </source>
</evidence>
<sequence length="231" mass="27007">MWGEVQLQRGEERERELSSKSIFFLDALDHGARMLRHHNTVESARAIMRVTLANIPETLQMQHELVTENKTVVETEVGIDVYNGLRRQEQTHQANMKDIYGEMRSMREALVGGIGREAHRKEVEELRNIVTNLAKKVAEIDEERKKLAEENNQQKETIKRLMEVISRQEQENKSSRQRREKQGNTPKKTDRAMETQTKTPEIRVHTIRVVAEERPSMERTPENKKDDSWVA</sequence>
<name>A0A1C7LPW5_GRIFR</name>
<protein>
    <submittedName>
        <fullName evidence="2">Uncharacterized protein</fullName>
    </submittedName>
</protein>
<feature type="region of interest" description="Disordered" evidence="1">
    <location>
        <begin position="167"/>
        <end position="231"/>
    </location>
</feature>